<sequence>MYAPIQKVEGGGYVWIIGGSSHPLPYRSLREHRETLWVGGGRLRSGPACQACLSIP</sequence>
<evidence type="ECO:0000313" key="1">
    <source>
        <dbReference type="EMBL" id="DAD69285.1"/>
    </source>
</evidence>
<organism evidence="1">
    <name type="scientific">Myoviridae sp. cte0t5</name>
    <dbReference type="NCBI Taxonomy" id="2823549"/>
    <lineage>
        <taxon>Viruses</taxon>
        <taxon>Duplodnaviria</taxon>
        <taxon>Heunggongvirae</taxon>
        <taxon>Uroviricota</taxon>
        <taxon>Caudoviricetes</taxon>
    </lineage>
</organism>
<protein>
    <submittedName>
        <fullName evidence="1">Uncharacterized protein</fullName>
    </submittedName>
</protein>
<reference evidence="1" key="1">
    <citation type="journal article" date="2021" name="Proc. Natl. Acad. Sci. U.S.A.">
        <title>A Catalog of Tens of Thousands of Viruses from Human Metagenomes Reveals Hidden Associations with Chronic Diseases.</title>
        <authorList>
            <person name="Tisza M.J."/>
            <person name="Buck C.B."/>
        </authorList>
    </citation>
    <scope>NUCLEOTIDE SEQUENCE</scope>
    <source>
        <strain evidence="1">Cte0t5</strain>
    </source>
</reference>
<proteinExistence type="predicted"/>
<name>A0A8S5LGS8_9CAUD</name>
<dbReference type="EMBL" id="BK014717">
    <property type="protein sequence ID" value="DAD69285.1"/>
    <property type="molecule type" value="Genomic_DNA"/>
</dbReference>
<accession>A0A8S5LGS8</accession>